<sequence>MNRQSQPVKLIGIAGPSCSGKTELARWLSARTGARVLNLDHYYLDLSHLPMEVREKTNFDEPHIVDHDAILEHARALASGQPIHAPHYSFETHSRTPGDDIIQPGTCVIMEGLFALYWPELRDLLSLKLYVEAPEAVCLERRLYRDIRERARTPESVKWQFETSVLPGARTFIYPCQDFADLSLSGTDPIERSGERVLEFLATNE</sequence>
<dbReference type="InterPro" id="IPR006083">
    <property type="entry name" value="PRK/URK"/>
</dbReference>
<evidence type="ECO:0000256" key="1">
    <source>
        <dbReference type="ARBA" id="ARBA00004690"/>
    </source>
</evidence>
<evidence type="ECO:0000313" key="7">
    <source>
        <dbReference type="EMBL" id="QOY89892.1"/>
    </source>
</evidence>
<evidence type="ECO:0000256" key="3">
    <source>
        <dbReference type="ARBA" id="ARBA00022679"/>
    </source>
</evidence>
<dbReference type="UniPathway" id="UPA00574">
    <property type="reaction ID" value="UER00637"/>
</dbReference>
<evidence type="ECO:0000256" key="5">
    <source>
        <dbReference type="ARBA" id="ARBA00022777"/>
    </source>
</evidence>
<dbReference type="GO" id="GO:0005524">
    <property type="term" value="F:ATP binding"/>
    <property type="evidence" value="ECO:0007669"/>
    <property type="project" value="InterPro"/>
</dbReference>
<dbReference type="SUPFAM" id="SSF52540">
    <property type="entry name" value="P-loop containing nucleoside triphosphate hydrolases"/>
    <property type="match status" value="1"/>
</dbReference>
<evidence type="ECO:0000313" key="8">
    <source>
        <dbReference type="Proteomes" id="UP000593892"/>
    </source>
</evidence>
<keyword evidence="5 7" id="KW-0418">Kinase</keyword>
<dbReference type="EMBL" id="CP063849">
    <property type="protein sequence ID" value="QOY89892.1"/>
    <property type="molecule type" value="Genomic_DNA"/>
</dbReference>
<dbReference type="Pfam" id="PF00485">
    <property type="entry name" value="PRK"/>
    <property type="match status" value="1"/>
</dbReference>
<gene>
    <name evidence="7" type="ORF">IRI77_08040</name>
</gene>
<comment type="pathway">
    <text evidence="1">Pyrimidine metabolism; UMP biosynthesis via salvage pathway; UMP from uridine: step 1/1.</text>
</comment>
<evidence type="ECO:0000256" key="2">
    <source>
        <dbReference type="ARBA" id="ARBA00012137"/>
    </source>
</evidence>
<dbReference type="KEGG" id="pfer:IRI77_08040"/>
<organism evidence="7 8">
    <name type="scientific">Paludibaculum fermentans</name>
    <dbReference type="NCBI Taxonomy" id="1473598"/>
    <lineage>
        <taxon>Bacteria</taxon>
        <taxon>Pseudomonadati</taxon>
        <taxon>Acidobacteriota</taxon>
        <taxon>Terriglobia</taxon>
        <taxon>Bryobacterales</taxon>
        <taxon>Bryobacteraceae</taxon>
        <taxon>Paludibaculum</taxon>
    </lineage>
</organism>
<proteinExistence type="predicted"/>
<keyword evidence="8" id="KW-1185">Reference proteome</keyword>
<dbReference type="EC" id="2.7.1.48" evidence="2"/>
<protein>
    <recommendedName>
        <fullName evidence="2">uridine/cytidine kinase</fullName>
        <ecNumber evidence="2">2.7.1.48</ecNumber>
    </recommendedName>
</protein>
<dbReference type="InterPro" id="IPR027417">
    <property type="entry name" value="P-loop_NTPase"/>
</dbReference>
<dbReference type="GO" id="GO:0004849">
    <property type="term" value="F:uridine kinase activity"/>
    <property type="evidence" value="ECO:0007669"/>
    <property type="project" value="UniProtKB-EC"/>
</dbReference>
<dbReference type="AlphaFoldDB" id="A0A7S7NU92"/>
<name>A0A7S7NU92_PALFE</name>
<keyword evidence="3" id="KW-0808">Transferase</keyword>
<accession>A0A7S7NU92</accession>
<dbReference type="InterPro" id="IPR000764">
    <property type="entry name" value="Uridine_kinase-like"/>
</dbReference>
<dbReference type="Gene3D" id="3.40.50.300">
    <property type="entry name" value="P-loop containing nucleotide triphosphate hydrolases"/>
    <property type="match status" value="1"/>
</dbReference>
<dbReference type="Proteomes" id="UP000593892">
    <property type="component" value="Chromosome"/>
</dbReference>
<feature type="domain" description="Phosphoribulokinase/uridine kinase" evidence="6">
    <location>
        <begin position="10"/>
        <end position="183"/>
    </location>
</feature>
<dbReference type="PRINTS" id="PR00988">
    <property type="entry name" value="URIDINKINASE"/>
</dbReference>
<dbReference type="RefSeq" id="WP_194451555.1">
    <property type="nucleotide sequence ID" value="NZ_CP063849.1"/>
</dbReference>
<reference evidence="7 8" key="1">
    <citation type="submission" date="2020-10" db="EMBL/GenBank/DDBJ databases">
        <title>Complete genome sequence of Paludibaculum fermentans P105T, a facultatively anaerobic acidobacterium capable of dissimilatory Fe(III) reduction.</title>
        <authorList>
            <person name="Dedysh S.N."/>
            <person name="Beletsky A.V."/>
            <person name="Kulichevskaya I.S."/>
            <person name="Mardanov A.V."/>
            <person name="Ravin N.V."/>
        </authorList>
    </citation>
    <scope>NUCLEOTIDE SEQUENCE [LARGE SCALE GENOMIC DNA]</scope>
    <source>
        <strain evidence="7 8">P105</strain>
    </source>
</reference>
<dbReference type="CDD" id="cd02023">
    <property type="entry name" value="UMPK"/>
    <property type="match status" value="1"/>
</dbReference>
<evidence type="ECO:0000259" key="6">
    <source>
        <dbReference type="Pfam" id="PF00485"/>
    </source>
</evidence>
<dbReference type="GO" id="GO:0044206">
    <property type="term" value="P:UMP salvage"/>
    <property type="evidence" value="ECO:0007669"/>
    <property type="project" value="UniProtKB-UniPathway"/>
</dbReference>
<evidence type="ECO:0000256" key="4">
    <source>
        <dbReference type="ARBA" id="ARBA00022741"/>
    </source>
</evidence>
<keyword evidence="4" id="KW-0547">Nucleotide-binding</keyword>
<dbReference type="PANTHER" id="PTHR10285">
    <property type="entry name" value="URIDINE KINASE"/>
    <property type="match status" value="1"/>
</dbReference>